<dbReference type="Gene3D" id="3.50.30.40">
    <property type="entry name" value="Ribonuclease E inhibitor RraA/RraA-like"/>
    <property type="match status" value="1"/>
</dbReference>
<protein>
    <recommendedName>
        <fullName evidence="7">Putative 4-hydroxy-4-methyl-2-oxoglutarate aldolase</fullName>
        <ecNumber evidence="6">4.1.1.112</ecNumber>
        <ecNumber evidence="5">4.1.3.17</ecNumber>
    </recommendedName>
    <alternativeName>
        <fullName evidence="11">Oxaloacetate decarboxylase</fullName>
    </alternativeName>
    <alternativeName>
        <fullName evidence="9">Regulator of ribonuclease activity homolog</fullName>
    </alternativeName>
    <alternativeName>
        <fullName evidence="10">RraA-like protein</fullName>
    </alternativeName>
</protein>
<organism evidence="13 14">
    <name type="scientific">Intrasporangium calvum</name>
    <dbReference type="NCBI Taxonomy" id="53358"/>
    <lineage>
        <taxon>Bacteria</taxon>
        <taxon>Bacillati</taxon>
        <taxon>Actinomycetota</taxon>
        <taxon>Actinomycetes</taxon>
        <taxon>Micrococcales</taxon>
        <taxon>Intrasporangiaceae</taxon>
        <taxon>Intrasporangium</taxon>
    </lineage>
</organism>
<reference evidence="13 14" key="1">
    <citation type="submission" date="2022-11" db="EMBL/GenBank/DDBJ databases">
        <title>Anaerobic phenanthrene biodegradation by a DNRA strain PheN6.</title>
        <authorList>
            <person name="Zhang Z."/>
        </authorList>
    </citation>
    <scope>NUCLEOTIDE SEQUENCE [LARGE SCALE GENOMIC DNA]</scope>
    <source>
        <strain evidence="13 14">PheN6</strain>
    </source>
</reference>
<comment type="subunit">
    <text evidence="4">Homotrimer.</text>
</comment>
<evidence type="ECO:0000256" key="1">
    <source>
        <dbReference type="ARBA" id="ARBA00001342"/>
    </source>
</evidence>
<gene>
    <name evidence="13" type="ORF">OO014_07975</name>
</gene>
<evidence type="ECO:0000256" key="4">
    <source>
        <dbReference type="ARBA" id="ARBA00011233"/>
    </source>
</evidence>
<dbReference type="PANTHER" id="PTHR33254:SF4">
    <property type="entry name" value="4-HYDROXY-4-METHYL-2-OXOGLUTARATE ALDOLASE 3-RELATED"/>
    <property type="match status" value="1"/>
</dbReference>
<evidence type="ECO:0000256" key="9">
    <source>
        <dbReference type="ARBA" id="ARBA00029596"/>
    </source>
</evidence>
<name>A0ABT5GGH6_9MICO</name>
<proteinExistence type="inferred from homology"/>
<evidence type="ECO:0000256" key="8">
    <source>
        <dbReference type="ARBA" id="ARBA00025046"/>
    </source>
</evidence>
<comment type="caution">
    <text evidence="13">The sequence shown here is derived from an EMBL/GenBank/DDBJ whole genome shotgun (WGS) entry which is preliminary data.</text>
</comment>
<dbReference type="RefSeq" id="WP_272461769.1">
    <property type="nucleotide sequence ID" value="NZ_JAPFQL010000027.1"/>
</dbReference>
<evidence type="ECO:0000256" key="3">
    <source>
        <dbReference type="ARBA" id="ARBA00008621"/>
    </source>
</evidence>
<evidence type="ECO:0000256" key="5">
    <source>
        <dbReference type="ARBA" id="ARBA00012213"/>
    </source>
</evidence>
<dbReference type="EMBL" id="JAPFQL010000027">
    <property type="protein sequence ID" value="MDC5697194.1"/>
    <property type="molecule type" value="Genomic_DNA"/>
</dbReference>
<sequence length="229" mass="23865">MDGTTATPAPTTRDADLVERLGRLSTTSLVDASPALRVLPHAIRPLVPGRPFVGRVVTATANRDLMSVIHALREAEPGDVLVVDAGGDDRAVAGELFCTEAQRRGLAALVIHGRCRDSATLARLSMPVWATGVAPNAYAATALPVTGEGLLLDGIHVEAGELVVGDDDGLVTGSADEFAAAVERAEAIEAREKGLQARLLSGESLFDVMNYDEHLAALREGRPGGLAFG</sequence>
<comment type="catalytic activity">
    <reaction evidence="1">
        <text>4-hydroxy-4-methyl-2-oxoglutarate = 2 pyruvate</text>
        <dbReference type="Rhea" id="RHEA:22748"/>
        <dbReference type="ChEBI" id="CHEBI:15361"/>
        <dbReference type="ChEBI" id="CHEBI:58276"/>
        <dbReference type="EC" id="4.1.3.17"/>
    </reaction>
</comment>
<dbReference type="EC" id="4.1.1.112" evidence="6"/>
<comment type="cofactor">
    <cofactor evidence="2">
        <name>a divalent metal cation</name>
        <dbReference type="ChEBI" id="CHEBI:60240"/>
    </cofactor>
</comment>
<dbReference type="InterPro" id="IPR036704">
    <property type="entry name" value="RraA/RraA-like_sf"/>
</dbReference>
<dbReference type="CDD" id="cd16841">
    <property type="entry name" value="RraA_family"/>
    <property type="match status" value="1"/>
</dbReference>
<evidence type="ECO:0000313" key="13">
    <source>
        <dbReference type="EMBL" id="MDC5697194.1"/>
    </source>
</evidence>
<evidence type="ECO:0000256" key="11">
    <source>
        <dbReference type="ARBA" id="ARBA00032305"/>
    </source>
</evidence>
<dbReference type="PANTHER" id="PTHR33254">
    <property type="entry name" value="4-HYDROXY-4-METHYL-2-OXOGLUTARATE ALDOLASE 3-RELATED"/>
    <property type="match status" value="1"/>
</dbReference>
<dbReference type="EC" id="4.1.3.17" evidence="5"/>
<keyword evidence="14" id="KW-1185">Reference proteome</keyword>
<evidence type="ECO:0000256" key="6">
    <source>
        <dbReference type="ARBA" id="ARBA00012947"/>
    </source>
</evidence>
<evidence type="ECO:0000256" key="7">
    <source>
        <dbReference type="ARBA" id="ARBA00016549"/>
    </source>
</evidence>
<evidence type="ECO:0000256" key="2">
    <source>
        <dbReference type="ARBA" id="ARBA00001968"/>
    </source>
</evidence>
<evidence type="ECO:0000256" key="12">
    <source>
        <dbReference type="ARBA" id="ARBA00047973"/>
    </source>
</evidence>
<accession>A0ABT5GGH6</accession>
<comment type="catalytic activity">
    <reaction evidence="12">
        <text>oxaloacetate + H(+) = pyruvate + CO2</text>
        <dbReference type="Rhea" id="RHEA:15641"/>
        <dbReference type="ChEBI" id="CHEBI:15361"/>
        <dbReference type="ChEBI" id="CHEBI:15378"/>
        <dbReference type="ChEBI" id="CHEBI:16452"/>
        <dbReference type="ChEBI" id="CHEBI:16526"/>
        <dbReference type="EC" id="4.1.1.112"/>
    </reaction>
</comment>
<comment type="similarity">
    <text evidence="3">Belongs to the class II aldolase/RraA-like family.</text>
</comment>
<dbReference type="Pfam" id="PF03737">
    <property type="entry name" value="RraA-like"/>
    <property type="match status" value="1"/>
</dbReference>
<comment type="function">
    <text evidence="8">Catalyzes the aldol cleavage of 4-hydroxy-4-methyl-2-oxoglutarate (HMG) into 2 molecules of pyruvate. Also contains a secondary oxaloacetate (OAA) decarboxylase activity due to the common pyruvate enolate transition state formed following C-C bond cleavage in the retro-aldol and decarboxylation reactions.</text>
</comment>
<evidence type="ECO:0000313" key="14">
    <source>
        <dbReference type="Proteomes" id="UP001150259"/>
    </source>
</evidence>
<dbReference type="Proteomes" id="UP001150259">
    <property type="component" value="Unassembled WGS sequence"/>
</dbReference>
<evidence type="ECO:0000256" key="10">
    <source>
        <dbReference type="ARBA" id="ARBA00030169"/>
    </source>
</evidence>
<dbReference type="SUPFAM" id="SSF89562">
    <property type="entry name" value="RraA-like"/>
    <property type="match status" value="1"/>
</dbReference>
<dbReference type="InterPro" id="IPR005493">
    <property type="entry name" value="RraA/RraA-like"/>
</dbReference>